<dbReference type="InterPro" id="IPR050486">
    <property type="entry name" value="Mannose-1P_guanyltransferase"/>
</dbReference>
<dbReference type="OrthoDB" id="9788272at2"/>
<dbReference type="AlphaFoldDB" id="A0A5C8ZPC3"/>
<dbReference type="GO" id="GO:0016740">
    <property type="term" value="F:transferase activity"/>
    <property type="evidence" value="ECO:0007669"/>
    <property type="project" value="UniProtKB-KW"/>
</dbReference>
<dbReference type="InterPro" id="IPR005835">
    <property type="entry name" value="NTP_transferase_dom"/>
</dbReference>
<proteinExistence type="predicted"/>
<dbReference type="Proteomes" id="UP000321933">
    <property type="component" value="Unassembled WGS sequence"/>
</dbReference>
<reference evidence="2 3" key="1">
    <citation type="submission" date="2019-08" db="EMBL/GenBank/DDBJ databases">
        <title>Parahaliea maris sp. nov., isolated from the surface seawater.</title>
        <authorList>
            <person name="Liu Y."/>
        </authorList>
    </citation>
    <scope>NUCLEOTIDE SEQUENCE [LARGE SCALE GENOMIC DNA]</scope>
    <source>
        <strain evidence="2 3">S2-26</strain>
    </source>
</reference>
<dbReference type="Gene3D" id="3.90.550.10">
    <property type="entry name" value="Spore Coat Polysaccharide Biosynthesis Protein SpsA, Chain A"/>
    <property type="match status" value="1"/>
</dbReference>
<dbReference type="PANTHER" id="PTHR22572">
    <property type="entry name" value="SUGAR-1-PHOSPHATE GUANYL TRANSFERASE"/>
    <property type="match status" value="1"/>
</dbReference>
<organism evidence="2 3">
    <name type="scientific">Parahaliea aestuarii</name>
    <dbReference type="NCBI Taxonomy" id="1852021"/>
    <lineage>
        <taxon>Bacteria</taxon>
        <taxon>Pseudomonadati</taxon>
        <taxon>Pseudomonadota</taxon>
        <taxon>Gammaproteobacteria</taxon>
        <taxon>Cellvibrionales</taxon>
        <taxon>Halieaceae</taxon>
        <taxon>Parahaliea</taxon>
    </lineage>
</organism>
<accession>A0A5C8ZPC3</accession>
<dbReference type="RefSeq" id="WP_148065778.1">
    <property type="nucleotide sequence ID" value="NZ_VRYZ01000009.1"/>
</dbReference>
<evidence type="ECO:0000313" key="2">
    <source>
        <dbReference type="EMBL" id="TXS89417.1"/>
    </source>
</evidence>
<evidence type="ECO:0000313" key="3">
    <source>
        <dbReference type="Proteomes" id="UP000321933"/>
    </source>
</evidence>
<dbReference type="Pfam" id="PF00483">
    <property type="entry name" value="NTP_transferase"/>
    <property type="match status" value="1"/>
</dbReference>
<dbReference type="InterPro" id="IPR029044">
    <property type="entry name" value="Nucleotide-diphossugar_trans"/>
</dbReference>
<feature type="domain" description="Nucleotidyl transferase" evidence="1">
    <location>
        <begin position="8"/>
        <end position="230"/>
    </location>
</feature>
<evidence type="ECO:0000259" key="1">
    <source>
        <dbReference type="Pfam" id="PF00483"/>
    </source>
</evidence>
<gene>
    <name evidence="2" type="ORF">FVW59_18045</name>
</gene>
<dbReference type="SUPFAM" id="SSF53448">
    <property type="entry name" value="Nucleotide-diphospho-sugar transferases"/>
    <property type="match status" value="1"/>
</dbReference>
<keyword evidence="2" id="KW-0808">Transferase</keyword>
<comment type="caution">
    <text evidence="2">The sequence shown here is derived from an EMBL/GenBank/DDBJ whole genome shotgun (WGS) entry which is preliminary data.</text>
</comment>
<keyword evidence="3" id="KW-1185">Reference proteome</keyword>
<sequence>MRGGIDTAVIMAGGMGLRLRPYTSVLPKPLMPLGNMSVIEILIRQLRSDGINRFFISVGYLSHLVKAVLDNIEFDGAELTYFYESKPLGTCGALPGIGNALPERFLVANGDLLSDYPVSVLLEQHANSEAAITIGTQWKTESISYGVLERCSKGLVVNYKEKPEHRYELSIGLYAMERWCVEEYLSLGESADMPDLINTLLSNEIQVGAVPVDCSWIDIGKPEEYLCAQELFDSEPERFLNVR</sequence>
<dbReference type="EMBL" id="VRYZ01000009">
    <property type="protein sequence ID" value="TXS89417.1"/>
    <property type="molecule type" value="Genomic_DNA"/>
</dbReference>
<protein>
    <submittedName>
        <fullName evidence="2">NTP transferase domain-containing protein</fullName>
    </submittedName>
</protein>
<name>A0A5C8ZPC3_9GAMM</name>